<keyword evidence="2" id="KW-0815">Transposition</keyword>
<name>A0A9D9EA85_9SPIR</name>
<dbReference type="Pfam" id="PF07282">
    <property type="entry name" value="Cas12f1-like_TNB"/>
    <property type="match status" value="1"/>
</dbReference>
<feature type="domain" description="Cas12f1-like TNB" evidence="6">
    <location>
        <begin position="232"/>
        <end position="280"/>
    </location>
</feature>
<proteinExistence type="inferred from homology"/>
<dbReference type="EMBL" id="JADIMU010000047">
    <property type="protein sequence ID" value="MBO8443572.1"/>
    <property type="molecule type" value="Genomic_DNA"/>
</dbReference>
<comment type="caution">
    <text evidence="7">The sequence shown here is derived from an EMBL/GenBank/DDBJ whole genome shotgun (WGS) entry which is preliminary data.</text>
</comment>
<reference evidence="7" key="2">
    <citation type="journal article" date="2021" name="PeerJ">
        <title>Extensive microbial diversity within the chicken gut microbiome revealed by metagenomics and culture.</title>
        <authorList>
            <person name="Gilroy R."/>
            <person name="Ravi A."/>
            <person name="Getino M."/>
            <person name="Pursley I."/>
            <person name="Horton D.L."/>
            <person name="Alikhan N.F."/>
            <person name="Baker D."/>
            <person name="Gharbi K."/>
            <person name="Hall N."/>
            <person name="Watson M."/>
            <person name="Adriaenssens E.M."/>
            <person name="Foster-Nyarko E."/>
            <person name="Jarju S."/>
            <person name="Secka A."/>
            <person name="Antonio M."/>
            <person name="Oren A."/>
            <person name="Chaudhuri R.R."/>
            <person name="La Ragione R."/>
            <person name="Hildebrand F."/>
            <person name="Pallen M.J."/>
        </authorList>
    </citation>
    <scope>NUCLEOTIDE SEQUENCE</scope>
    <source>
        <strain evidence="7">11167</strain>
    </source>
</reference>
<dbReference type="InterPro" id="IPR001959">
    <property type="entry name" value="Transposase"/>
</dbReference>
<dbReference type="Pfam" id="PF01385">
    <property type="entry name" value="OrfB_IS605"/>
    <property type="match status" value="1"/>
</dbReference>
<dbReference type="Proteomes" id="UP000823633">
    <property type="component" value="Unassembled WGS sequence"/>
</dbReference>
<organism evidence="7 8">
    <name type="scientific">Candidatus Aphodenecus pullistercoris</name>
    <dbReference type="NCBI Taxonomy" id="2840669"/>
    <lineage>
        <taxon>Bacteria</taxon>
        <taxon>Pseudomonadati</taxon>
        <taxon>Spirochaetota</taxon>
        <taxon>Spirochaetia</taxon>
        <taxon>Spirochaetales</taxon>
        <taxon>Candidatus Aphodenecus</taxon>
    </lineage>
</organism>
<gene>
    <name evidence="7" type="ORF">IAC42_07410</name>
</gene>
<evidence type="ECO:0000259" key="6">
    <source>
        <dbReference type="Pfam" id="PF07282"/>
    </source>
</evidence>
<feature type="domain" description="Probable transposase IS891/IS1136/IS1341" evidence="5">
    <location>
        <begin position="103"/>
        <end position="192"/>
    </location>
</feature>
<evidence type="ECO:0000313" key="7">
    <source>
        <dbReference type="EMBL" id="MBO8443572.1"/>
    </source>
</evidence>
<dbReference type="GO" id="GO:0003677">
    <property type="term" value="F:DNA binding"/>
    <property type="evidence" value="ECO:0007669"/>
    <property type="project" value="UniProtKB-KW"/>
</dbReference>
<evidence type="ECO:0000259" key="5">
    <source>
        <dbReference type="Pfam" id="PF01385"/>
    </source>
</evidence>
<evidence type="ECO:0000313" key="8">
    <source>
        <dbReference type="Proteomes" id="UP000823633"/>
    </source>
</evidence>
<evidence type="ECO:0000256" key="2">
    <source>
        <dbReference type="ARBA" id="ARBA00022578"/>
    </source>
</evidence>
<evidence type="ECO:0000256" key="1">
    <source>
        <dbReference type="ARBA" id="ARBA00008761"/>
    </source>
</evidence>
<dbReference type="GO" id="GO:0032196">
    <property type="term" value="P:transposition"/>
    <property type="evidence" value="ECO:0007669"/>
    <property type="project" value="UniProtKB-KW"/>
</dbReference>
<dbReference type="InterPro" id="IPR010095">
    <property type="entry name" value="Cas12f1-like_TNB"/>
</dbReference>
<protein>
    <submittedName>
        <fullName evidence="7">Transposase</fullName>
    </submittedName>
</protein>
<dbReference type="GO" id="GO:0006310">
    <property type="term" value="P:DNA recombination"/>
    <property type="evidence" value="ECO:0007669"/>
    <property type="project" value="UniProtKB-KW"/>
</dbReference>
<keyword evidence="4" id="KW-0233">DNA recombination</keyword>
<dbReference type="AlphaFoldDB" id="A0A9D9EA85"/>
<accession>A0A9D9EA85</accession>
<sequence length="326" mass="37377">MRQTIHAQIRNSIRVLTARKKKGLKVGSLKYISELRSLDFKQFGVTHKIPRMNRIKLQGIKGLLKVNGMDQFYGNPDYEIANVKLLNRPDGYYMAVTCWIDKDKVESKRKNNKVIGVDFGIETDFTTSEGEKIHASVQESERLKRLQRKLARQMKGSRRHARTLHLIRVEYQKMTNCKDDLANKIVAGLVENRTVVIQDEMLTHWHKGWFAGHVQHSVLGRVKSDLMRRDDVVVLNKAVPSTRFCPHCGKLNSLSLSDRIYHCDCGADDMDRDVHAARNMIWFYENNVGVGRTETSAPEIRRAIEKAFMKGNLDCHGPLKGEASTF</sequence>
<evidence type="ECO:0000256" key="4">
    <source>
        <dbReference type="ARBA" id="ARBA00023172"/>
    </source>
</evidence>
<keyword evidence="3" id="KW-0238">DNA-binding</keyword>
<reference evidence="7" key="1">
    <citation type="submission" date="2020-10" db="EMBL/GenBank/DDBJ databases">
        <authorList>
            <person name="Gilroy R."/>
        </authorList>
    </citation>
    <scope>NUCLEOTIDE SEQUENCE</scope>
    <source>
        <strain evidence="7">11167</strain>
    </source>
</reference>
<evidence type="ECO:0000256" key="3">
    <source>
        <dbReference type="ARBA" id="ARBA00023125"/>
    </source>
</evidence>
<comment type="similarity">
    <text evidence="1">In the C-terminal section; belongs to the transposase 35 family.</text>
</comment>